<evidence type="ECO:0008006" key="7">
    <source>
        <dbReference type="Google" id="ProtNLM"/>
    </source>
</evidence>
<keyword evidence="6" id="KW-1185">Reference proteome</keyword>
<dbReference type="Proteomes" id="UP000430222">
    <property type="component" value="Unassembled WGS sequence"/>
</dbReference>
<evidence type="ECO:0000259" key="2">
    <source>
        <dbReference type="Pfam" id="PF05651"/>
    </source>
</evidence>
<dbReference type="Pfam" id="PF13556">
    <property type="entry name" value="HTH_30"/>
    <property type="match status" value="1"/>
</dbReference>
<comment type="similarity">
    <text evidence="1">Belongs to the CdaR family.</text>
</comment>
<dbReference type="Pfam" id="PF17853">
    <property type="entry name" value="GGDEF_2"/>
    <property type="match status" value="1"/>
</dbReference>
<comment type="caution">
    <text evidence="5">The sequence shown here is derived from an EMBL/GenBank/DDBJ whole genome shotgun (WGS) entry which is preliminary data.</text>
</comment>
<sequence length="378" mass="43095">MELQEYNAREIVREINSVLPQKINLFNKRGIIIASTDTQRIGTFHGGAARVIQENLDELRIYSRTEYPGARPGTNFILRVDGEPIGVLGITGAYEDILPLAQVIRKMTELIVRDQRLTWQQARQEHQRQQILSDLLMRSETFVNNETVEQAAALGIDLRIPRRVLAVGLLPGQPDVPLAQSYAAIAQRARQIDHTILSCQTRTALFLLTRSQRQDSLLDFAQQLRGMTAPALPVCIGIDNFHADAVQLHTAAREAQKALLSCLRKGNVFIKFYDQINMEIFADDIPDKTKHAYIHKIFSDYSEQELQEAIHTLEVFFEHDGSIERAAAALFIHKNTLQLHLRKIAQRTGYDPRSLRNSAVFYLVIYFYQDLHLLQQSL</sequence>
<dbReference type="RefSeq" id="WP_154620398.1">
    <property type="nucleotide sequence ID" value="NZ_JBQHVT010000026.1"/>
</dbReference>
<proteinExistence type="inferred from homology"/>
<evidence type="ECO:0000313" key="6">
    <source>
        <dbReference type="Proteomes" id="UP000430222"/>
    </source>
</evidence>
<accession>A0A6I2UR13</accession>
<dbReference type="InterPro" id="IPR051448">
    <property type="entry name" value="CdaR-like_regulators"/>
</dbReference>
<evidence type="ECO:0000259" key="3">
    <source>
        <dbReference type="Pfam" id="PF13556"/>
    </source>
</evidence>
<evidence type="ECO:0000259" key="4">
    <source>
        <dbReference type="Pfam" id="PF17853"/>
    </source>
</evidence>
<dbReference type="Pfam" id="PF05651">
    <property type="entry name" value="Diacid_rec"/>
    <property type="match status" value="1"/>
</dbReference>
<reference evidence="5 6" key="1">
    <citation type="submission" date="2019-08" db="EMBL/GenBank/DDBJ databases">
        <title>In-depth cultivation of the pig gut microbiome towards novel bacterial diversity and tailored functional studies.</title>
        <authorList>
            <person name="Wylensek D."/>
            <person name="Hitch T.C.A."/>
            <person name="Clavel T."/>
        </authorList>
    </citation>
    <scope>NUCLEOTIDE SEQUENCE [LARGE SCALE GENOMIC DNA]</scope>
    <source>
        <strain evidence="6">WCA-380-WT-3B3</strain>
    </source>
</reference>
<dbReference type="InterPro" id="IPR025736">
    <property type="entry name" value="PucR_C-HTH_dom"/>
</dbReference>
<dbReference type="Gene3D" id="1.10.10.2840">
    <property type="entry name" value="PucR C-terminal helix-turn-helix domain"/>
    <property type="match status" value="1"/>
</dbReference>
<dbReference type="PANTHER" id="PTHR33744">
    <property type="entry name" value="CARBOHYDRATE DIACID REGULATOR"/>
    <property type="match status" value="1"/>
</dbReference>
<name>A0A6I2UR13_9FIRM</name>
<gene>
    <name evidence="5" type="ORF">FYJ78_05355</name>
</gene>
<feature type="domain" description="PucR C-terminal helix-turn-helix" evidence="3">
    <location>
        <begin position="310"/>
        <end position="363"/>
    </location>
</feature>
<evidence type="ECO:0000256" key="1">
    <source>
        <dbReference type="ARBA" id="ARBA00006754"/>
    </source>
</evidence>
<protein>
    <recommendedName>
        <fullName evidence="7">Sugar diacid utilization regulator</fullName>
    </recommendedName>
</protein>
<dbReference type="InterPro" id="IPR041522">
    <property type="entry name" value="CdaR_GGDEF"/>
</dbReference>
<dbReference type="EMBL" id="VUNL01000005">
    <property type="protein sequence ID" value="MSV24623.1"/>
    <property type="molecule type" value="Genomic_DNA"/>
</dbReference>
<organism evidence="5 6">
    <name type="scientific">Selenomonas montiformis</name>
    <dbReference type="NCBI Taxonomy" id="2652285"/>
    <lineage>
        <taxon>Bacteria</taxon>
        <taxon>Bacillati</taxon>
        <taxon>Bacillota</taxon>
        <taxon>Negativicutes</taxon>
        <taxon>Selenomonadales</taxon>
        <taxon>Selenomonadaceae</taxon>
        <taxon>Selenomonas</taxon>
    </lineage>
</organism>
<feature type="domain" description="Putative sugar diacid recognition" evidence="2">
    <location>
        <begin position="4"/>
        <end position="135"/>
    </location>
</feature>
<feature type="domain" description="CdaR GGDEF-like" evidence="4">
    <location>
        <begin position="146"/>
        <end position="259"/>
    </location>
</feature>
<dbReference type="PANTHER" id="PTHR33744:SF16">
    <property type="entry name" value="CARBOHYDRATE DIACID REGULATOR"/>
    <property type="match status" value="1"/>
</dbReference>
<evidence type="ECO:0000313" key="5">
    <source>
        <dbReference type="EMBL" id="MSV24623.1"/>
    </source>
</evidence>
<dbReference type="InterPro" id="IPR042070">
    <property type="entry name" value="PucR_C-HTH_sf"/>
</dbReference>
<dbReference type="InterPro" id="IPR008599">
    <property type="entry name" value="Diacid_rec"/>
</dbReference>
<dbReference type="AlphaFoldDB" id="A0A6I2UR13"/>